<dbReference type="Gene3D" id="3.30.360.10">
    <property type="entry name" value="Dihydrodipicolinate Reductase, domain 2"/>
    <property type="match status" value="1"/>
</dbReference>
<dbReference type="Pfam" id="PF01408">
    <property type="entry name" value="GFO_IDH_MocA"/>
    <property type="match status" value="1"/>
</dbReference>
<dbReference type="FunFam" id="3.30.360.10:FF:000017">
    <property type="entry name" value="Oxidoreductase family NAD-binding Rossmann fold"/>
    <property type="match status" value="1"/>
</dbReference>
<dbReference type="InterPro" id="IPR055170">
    <property type="entry name" value="GFO_IDH_MocA-like_dom"/>
</dbReference>
<evidence type="ECO:0008006" key="7">
    <source>
        <dbReference type="Google" id="ProtNLM"/>
    </source>
</evidence>
<proteinExistence type="inferred from homology"/>
<dbReference type="Proteomes" id="UP000447873">
    <property type="component" value="Unassembled WGS sequence"/>
</dbReference>
<dbReference type="Gene3D" id="3.40.50.720">
    <property type="entry name" value="NAD(P)-binding Rossmann-like Domain"/>
    <property type="match status" value="1"/>
</dbReference>
<sequence length="362" mass="39267">MPRRTLKVGIAGLGRMGKRHALHFLNRIPRATLVCAFSPDAAEIAWAREHLEPEDVTLYGDYGEMLGHAGLEAVVIVTVTRVHAEMSVGAVERGLHVLCEKPLSTDVEMSKTVLAAASAHPKQKVLCGFSRRFDTSYRTAYSKISRGDIGTPTIIRSQTCDKLDPSGFFVNYAAASGGIFVDCNIHDIDLALWFLSAGENDNKDEIKLKVKSCYAVGVCAVQPGLAQHGDVDNGIGIVEFHGGKIAHFYSSRMMAAGQHDETEIIGTAGKISVNARPARDLLEMHEADGVRREIVQDYYGRFEEAFVREGVEFTEACLEGTALPFGLGSAVLALEIGTALQESLRTGRKIEFGVDGRRLSGS</sequence>
<dbReference type="PANTHER" id="PTHR42840:SF3">
    <property type="entry name" value="BINDING ROSSMANN FOLD OXIDOREDUCTASE, PUTATIVE (AFU_ORTHOLOGUE AFUA_2G10240)-RELATED"/>
    <property type="match status" value="1"/>
</dbReference>
<gene>
    <name evidence="5" type="ORF">EG328_000955</name>
</gene>
<dbReference type="Pfam" id="PF22725">
    <property type="entry name" value="GFO_IDH_MocA_C3"/>
    <property type="match status" value="1"/>
</dbReference>
<comment type="similarity">
    <text evidence="1">Belongs to the Gfo/Idh/MocA family.</text>
</comment>
<accession>A0A8H3VHS4</accession>
<dbReference type="GO" id="GO:0006740">
    <property type="term" value="P:NADPH regeneration"/>
    <property type="evidence" value="ECO:0007669"/>
    <property type="project" value="TreeGrafter"/>
</dbReference>
<dbReference type="EMBL" id="WNWS01000012">
    <property type="protein sequence ID" value="KAE9988011.1"/>
    <property type="molecule type" value="Genomic_DNA"/>
</dbReference>
<evidence type="ECO:0000313" key="5">
    <source>
        <dbReference type="EMBL" id="KAE9988011.1"/>
    </source>
</evidence>
<evidence type="ECO:0000256" key="2">
    <source>
        <dbReference type="ARBA" id="ARBA00023002"/>
    </source>
</evidence>
<comment type="caution">
    <text evidence="5">The sequence shown here is derived from an EMBL/GenBank/DDBJ whole genome shotgun (WGS) entry which is preliminary data.</text>
</comment>
<dbReference type="GO" id="GO:0005737">
    <property type="term" value="C:cytoplasm"/>
    <property type="evidence" value="ECO:0007669"/>
    <property type="project" value="TreeGrafter"/>
</dbReference>
<dbReference type="SUPFAM" id="SSF55347">
    <property type="entry name" value="Glyceraldehyde-3-phosphate dehydrogenase-like, C-terminal domain"/>
    <property type="match status" value="1"/>
</dbReference>
<reference evidence="5 6" key="1">
    <citation type="submission" date="2018-12" db="EMBL/GenBank/DDBJ databases">
        <title>Venturia inaequalis Genome Resource.</title>
        <authorList>
            <person name="Lichtner F.J."/>
        </authorList>
    </citation>
    <scope>NUCLEOTIDE SEQUENCE [LARGE SCALE GENOMIC DNA]</scope>
    <source>
        <strain evidence="5 6">120213</strain>
    </source>
</reference>
<evidence type="ECO:0000313" key="6">
    <source>
        <dbReference type="Proteomes" id="UP000447873"/>
    </source>
</evidence>
<dbReference type="GO" id="GO:0000166">
    <property type="term" value="F:nucleotide binding"/>
    <property type="evidence" value="ECO:0007669"/>
    <property type="project" value="InterPro"/>
</dbReference>
<organism evidence="5 6">
    <name type="scientific">Venturia inaequalis</name>
    <name type="common">Apple scab fungus</name>
    <dbReference type="NCBI Taxonomy" id="5025"/>
    <lineage>
        <taxon>Eukaryota</taxon>
        <taxon>Fungi</taxon>
        <taxon>Dikarya</taxon>
        <taxon>Ascomycota</taxon>
        <taxon>Pezizomycotina</taxon>
        <taxon>Dothideomycetes</taxon>
        <taxon>Pleosporomycetidae</taxon>
        <taxon>Venturiales</taxon>
        <taxon>Venturiaceae</taxon>
        <taxon>Venturia</taxon>
    </lineage>
</organism>
<feature type="domain" description="GFO/IDH/MocA-like oxidoreductase" evidence="4">
    <location>
        <begin position="137"/>
        <end position="271"/>
    </location>
</feature>
<keyword evidence="2" id="KW-0560">Oxidoreductase</keyword>
<dbReference type="PANTHER" id="PTHR42840">
    <property type="entry name" value="NAD(P)-BINDING ROSSMANN-FOLD SUPERFAMILY PROTEIN-RELATED"/>
    <property type="match status" value="1"/>
</dbReference>
<name>A0A8H3VHS4_VENIN</name>
<dbReference type="AlphaFoldDB" id="A0A8H3VHS4"/>
<dbReference type="InterPro" id="IPR000683">
    <property type="entry name" value="Gfo/Idh/MocA-like_OxRdtase_N"/>
</dbReference>
<evidence type="ECO:0000259" key="3">
    <source>
        <dbReference type="Pfam" id="PF01408"/>
    </source>
</evidence>
<evidence type="ECO:0000256" key="1">
    <source>
        <dbReference type="ARBA" id="ARBA00010928"/>
    </source>
</evidence>
<dbReference type="SUPFAM" id="SSF51735">
    <property type="entry name" value="NAD(P)-binding Rossmann-fold domains"/>
    <property type="match status" value="1"/>
</dbReference>
<evidence type="ECO:0000259" key="4">
    <source>
        <dbReference type="Pfam" id="PF22725"/>
    </source>
</evidence>
<feature type="domain" description="Gfo/Idh/MocA-like oxidoreductase N-terminal" evidence="3">
    <location>
        <begin position="6"/>
        <end position="123"/>
    </location>
</feature>
<protein>
    <recommendedName>
        <fullName evidence="7">NAD(P)-binding protein</fullName>
    </recommendedName>
</protein>
<dbReference type="GO" id="GO:0016491">
    <property type="term" value="F:oxidoreductase activity"/>
    <property type="evidence" value="ECO:0007669"/>
    <property type="project" value="UniProtKB-KW"/>
</dbReference>
<dbReference type="InterPro" id="IPR036291">
    <property type="entry name" value="NAD(P)-bd_dom_sf"/>
</dbReference>